<dbReference type="AlphaFoldDB" id="A0A0G0N0L4"/>
<gene>
    <name evidence="2" type="ORF">US91_C0004G0106</name>
</gene>
<proteinExistence type="predicted"/>
<accession>A0A0G0N0L4</accession>
<name>A0A0G0N0L4_9BACT</name>
<feature type="region of interest" description="Disordered" evidence="1">
    <location>
        <begin position="36"/>
        <end position="64"/>
    </location>
</feature>
<evidence type="ECO:0000313" key="2">
    <source>
        <dbReference type="EMBL" id="KKQ70621.1"/>
    </source>
</evidence>
<feature type="compositionally biased region" description="Pro residues" evidence="1">
    <location>
        <begin position="36"/>
        <end position="46"/>
    </location>
</feature>
<organism evidence="2 3">
    <name type="scientific">Candidatus Falkowbacteria bacterium GW2011_GWE1_38_31</name>
    <dbReference type="NCBI Taxonomy" id="1618638"/>
    <lineage>
        <taxon>Bacteria</taxon>
        <taxon>Candidatus Falkowiibacteriota</taxon>
    </lineage>
</organism>
<reference evidence="2 3" key="1">
    <citation type="journal article" date="2015" name="Nature">
        <title>rRNA introns, odd ribosomes, and small enigmatic genomes across a large radiation of phyla.</title>
        <authorList>
            <person name="Brown C.T."/>
            <person name="Hug L.A."/>
            <person name="Thomas B.C."/>
            <person name="Sharon I."/>
            <person name="Castelle C.J."/>
            <person name="Singh A."/>
            <person name="Wilkins M.J."/>
            <person name="Williams K.H."/>
            <person name="Banfield J.F."/>
        </authorList>
    </citation>
    <scope>NUCLEOTIDE SEQUENCE [LARGE SCALE GENOMIC DNA]</scope>
</reference>
<evidence type="ECO:0000313" key="3">
    <source>
        <dbReference type="Proteomes" id="UP000034022"/>
    </source>
</evidence>
<sequence length="201" mass="22812">MKKLIIIIMLVFGLFDCSLVQASEIFGKISTNPKNIPIPPSVPPTSVPNETKTQEQDNPASGSQSAVGIFFPKQNVVNNVDANVKVLGIKYYPDHTLLRGSNKRIYIIEGLVKKHIINLDELRKYQGQKIFDVSDADLSLYQTRSYLNGNLIREKMTGKIYVLENQVKKRIFSLSDLRKSYFGQPIFDLDYQGLILYPDKN</sequence>
<protein>
    <submittedName>
        <fullName evidence="2">Uncharacterized protein</fullName>
    </submittedName>
</protein>
<dbReference type="EMBL" id="LBUU01000004">
    <property type="protein sequence ID" value="KKQ70621.1"/>
    <property type="molecule type" value="Genomic_DNA"/>
</dbReference>
<dbReference type="Proteomes" id="UP000034022">
    <property type="component" value="Unassembled WGS sequence"/>
</dbReference>
<evidence type="ECO:0000256" key="1">
    <source>
        <dbReference type="SAM" id="MobiDB-lite"/>
    </source>
</evidence>
<comment type="caution">
    <text evidence="2">The sequence shown here is derived from an EMBL/GenBank/DDBJ whole genome shotgun (WGS) entry which is preliminary data.</text>
</comment>